<evidence type="ECO:0000313" key="2">
    <source>
        <dbReference type="Proteomes" id="UP000702544"/>
    </source>
</evidence>
<sequence>MQTSRLYSDRWPVGNYLVRVGDREFEIPADFGRIRFAGLQDASFASLTRDFGESAVTYRRTGVNWPLFDSRKA</sequence>
<evidence type="ECO:0000313" key="1">
    <source>
        <dbReference type="EMBL" id="NIR73952.1"/>
    </source>
</evidence>
<gene>
    <name evidence="1" type="ORF">GWO12_02370</name>
</gene>
<dbReference type="Proteomes" id="UP000702544">
    <property type="component" value="Unassembled WGS sequence"/>
</dbReference>
<dbReference type="EMBL" id="JAACAK010000017">
    <property type="protein sequence ID" value="NIR73952.1"/>
    <property type="molecule type" value="Genomic_DNA"/>
</dbReference>
<comment type="caution">
    <text evidence="1">The sequence shown here is derived from an EMBL/GenBank/DDBJ whole genome shotgun (WGS) entry which is preliminary data.</text>
</comment>
<proteinExistence type="predicted"/>
<reference evidence="1 2" key="1">
    <citation type="submission" date="2020-01" db="EMBL/GenBank/DDBJ databases">
        <title>Genomes assembled from Gulf of Kutch pelagic sediment metagenomes.</title>
        <authorList>
            <person name="Chandrashekar M."/>
            <person name="Mahajan M.S."/>
            <person name="Dave K.J."/>
            <person name="Vatsa P."/>
            <person name="Nathani N.M."/>
        </authorList>
    </citation>
    <scope>NUCLEOTIDE SEQUENCE [LARGE SCALE GENOMIC DNA]</scope>
    <source>
        <strain evidence="1">KS3-K002</strain>
    </source>
</reference>
<protein>
    <submittedName>
        <fullName evidence="1">Uncharacterized protein</fullName>
    </submittedName>
</protein>
<accession>A0AAE5C9Y8</accession>
<organism evidence="1 2">
    <name type="scientific">Candidatus Kutchimonas denitrificans</name>
    <dbReference type="NCBI Taxonomy" id="3056748"/>
    <lineage>
        <taxon>Bacteria</taxon>
        <taxon>Pseudomonadati</taxon>
        <taxon>Gemmatimonadota</taxon>
        <taxon>Gemmatimonadia</taxon>
        <taxon>Candidatus Palauibacterales</taxon>
        <taxon>Candidatus Palauibacteraceae</taxon>
        <taxon>Candidatus Kutchimonas</taxon>
    </lineage>
</organism>
<name>A0AAE5C9Y8_9BACT</name>
<dbReference type="AlphaFoldDB" id="A0AAE5C9Y8"/>